<feature type="binding site" evidence="8">
    <location>
        <position position="41"/>
    </location>
    <ligand>
        <name>Mg(2+)</name>
        <dbReference type="ChEBI" id="CHEBI:18420"/>
    </ligand>
</feature>
<dbReference type="InterPro" id="IPR018220">
    <property type="entry name" value="Adenylosuccin_syn_GTP-bd"/>
</dbReference>
<keyword evidence="12" id="KW-1185">Reference proteome</keyword>
<dbReference type="InterPro" id="IPR027417">
    <property type="entry name" value="P-loop_NTPase"/>
</dbReference>
<evidence type="ECO:0000256" key="4">
    <source>
        <dbReference type="ARBA" id="ARBA00022741"/>
    </source>
</evidence>
<feature type="binding site" evidence="8">
    <location>
        <position position="315"/>
    </location>
    <ligand>
        <name>GTP</name>
        <dbReference type="ChEBI" id="CHEBI:37565"/>
    </ligand>
</feature>
<evidence type="ECO:0000256" key="1">
    <source>
        <dbReference type="ARBA" id="ARBA00011738"/>
    </source>
</evidence>
<dbReference type="SUPFAM" id="SSF52540">
    <property type="entry name" value="P-loop containing nucleoside triphosphate hydrolases"/>
    <property type="match status" value="1"/>
</dbReference>
<dbReference type="SMART" id="SM00788">
    <property type="entry name" value="Adenylsucc_synt"/>
    <property type="match status" value="1"/>
</dbReference>
<dbReference type="Pfam" id="PF00709">
    <property type="entry name" value="Adenylsucc_synt"/>
    <property type="match status" value="1"/>
</dbReference>
<feature type="binding site" description="in other chain" evidence="8">
    <location>
        <begin position="39"/>
        <end position="42"/>
    </location>
    <ligand>
        <name>IMP</name>
        <dbReference type="ChEBI" id="CHEBI:58053"/>
        <note>ligand shared between dimeric partners</note>
    </ligand>
</feature>
<dbReference type="PROSITE" id="PS01266">
    <property type="entry name" value="ADENYLOSUCCIN_SYN_1"/>
    <property type="match status" value="1"/>
</dbReference>
<dbReference type="FunFam" id="3.90.170.10:FF:000001">
    <property type="entry name" value="Adenylosuccinate synthetase"/>
    <property type="match status" value="1"/>
</dbReference>
<feature type="binding site" evidence="8">
    <location>
        <begin position="41"/>
        <end position="43"/>
    </location>
    <ligand>
        <name>GTP</name>
        <dbReference type="ChEBI" id="CHEBI:37565"/>
    </ligand>
</feature>
<dbReference type="GO" id="GO:0000287">
    <property type="term" value="F:magnesium ion binding"/>
    <property type="evidence" value="ECO:0007669"/>
    <property type="project" value="UniProtKB-UniRule"/>
</dbReference>
<protein>
    <recommendedName>
        <fullName evidence="8 10">Adenylosuccinate synthetase</fullName>
        <shortName evidence="8">AMPSase</shortName>
        <shortName evidence="8">AdSS</shortName>
        <ecNumber evidence="8 10">6.3.4.4</ecNumber>
    </recommendedName>
    <alternativeName>
        <fullName evidence="8">IMP--aspartate ligase</fullName>
    </alternativeName>
</protein>
<evidence type="ECO:0000256" key="2">
    <source>
        <dbReference type="ARBA" id="ARBA00022598"/>
    </source>
</evidence>
<dbReference type="PROSITE" id="PS00513">
    <property type="entry name" value="ADENYLOSUCCIN_SYN_2"/>
    <property type="match status" value="1"/>
</dbReference>
<feature type="binding site" description="in other chain" evidence="8">
    <location>
        <position position="313"/>
    </location>
    <ligand>
        <name>IMP</name>
        <dbReference type="ChEBI" id="CHEBI:58053"/>
        <note>ligand shared between dimeric partners</note>
    </ligand>
</feature>
<gene>
    <name evidence="8" type="primary">purA</name>
    <name evidence="11" type="ORF">CRI94_07665</name>
</gene>
<dbReference type="Gene3D" id="1.10.300.10">
    <property type="entry name" value="Adenylosuccinate Synthetase, subunit A, domain 2"/>
    <property type="match status" value="1"/>
</dbReference>
<evidence type="ECO:0000313" key="12">
    <source>
        <dbReference type="Proteomes" id="UP000220102"/>
    </source>
</evidence>
<feature type="binding site" description="in other chain" evidence="8">
    <location>
        <position position="249"/>
    </location>
    <ligand>
        <name>IMP</name>
        <dbReference type="ChEBI" id="CHEBI:58053"/>
        <note>ligand shared between dimeric partners</note>
    </ligand>
</feature>
<keyword evidence="7 8" id="KW-0342">GTP-binding</keyword>
<keyword evidence="3 8" id="KW-0479">Metal-binding</keyword>
<feature type="binding site" description="in other chain" evidence="8">
    <location>
        <begin position="13"/>
        <end position="16"/>
    </location>
    <ligand>
        <name>IMP</name>
        <dbReference type="ChEBI" id="CHEBI:58053"/>
        <note>ligand shared between dimeric partners</note>
    </ligand>
</feature>
<evidence type="ECO:0000256" key="3">
    <source>
        <dbReference type="ARBA" id="ARBA00022723"/>
    </source>
</evidence>
<dbReference type="EC" id="6.3.4.4" evidence="8 10"/>
<dbReference type="HAMAP" id="MF_00011">
    <property type="entry name" value="Adenylosucc_synth"/>
    <property type="match status" value="1"/>
</dbReference>
<comment type="function">
    <text evidence="8">Plays an important role in the de novo pathway of purine nucleotide biosynthesis. Catalyzes the first committed step in the biosynthesis of AMP from IMP.</text>
</comment>
<feature type="binding site" evidence="8">
    <location>
        <begin position="423"/>
        <end position="425"/>
    </location>
    <ligand>
        <name>GTP</name>
        <dbReference type="ChEBI" id="CHEBI:37565"/>
    </ligand>
</feature>
<dbReference type="PANTHER" id="PTHR11846:SF0">
    <property type="entry name" value="ADENYLOSUCCINATE SYNTHETASE"/>
    <property type="match status" value="1"/>
</dbReference>
<dbReference type="EMBL" id="PDEQ01000003">
    <property type="protein sequence ID" value="PEN13924.1"/>
    <property type="molecule type" value="Genomic_DNA"/>
</dbReference>
<dbReference type="FunFam" id="1.10.300.10:FF:000001">
    <property type="entry name" value="Adenylosuccinate synthetase"/>
    <property type="match status" value="1"/>
</dbReference>
<dbReference type="AlphaFoldDB" id="A0A2A8CZ68"/>
<keyword evidence="2 8" id="KW-0436">Ligase</keyword>
<evidence type="ECO:0000256" key="9">
    <source>
        <dbReference type="PROSITE-ProRule" id="PRU10134"/>
    </source>
</evidence>
<feature type="binding site" evidence="8">
    <location>
        <begin position="341"/>
        <end position="343"/>
    </location>
    <ligand>
        <name>GTP</name>
        <dbReference type="ChEBI" id="CHEBI:37565"/>
    </ligand>
</feature>
<feature type="active site" description="Proton donor" evidence="8">
    <location>
        <position position="42"/>
    </location>
</feature>
<keyword evidence="8" id="KW-0963">Cytoplasm</keyword>
<dbReference type="GO" id="GO:0044208">
    <property type="term" value="P:'de novo' AMP biosynthetic process"/>
    <property type="evidence" value="ECO:0007669"/>
    <property type="project" value="UniProtKB-UniRule"/>
</dbReference>
<feature type="active site" evidence="9">
    <location>
        <position position="150"/>
    </location>
</feature>
<feature type="active site" description="Proton acceptor" evidence="8">
    <location>
        <position position="13"/>
    </location>
</feature>
<keyword evidence="4 8" id="KW-0547">Nucleotide-binding</keyword>
<dbReference type="Proteomes" id="UP000220102">
    <property type="component" value="Unassembled WGS sequence"/>
</dbReference>
<dbReference type="GO" id="GO:0005525">
    <property type="term" value="F:GTP binding"/>
    <property type="evidence" value="ECO:0007669"/>
    <property type="project" value="UniProtKB-UniRule"/>
</dbReference>
<sequence length="440" mass="48540">MPVSIVIGSQWGDEGKGKIVDLLSQNDADVVARYQGGANAGHTIVWENEDGEDEEFVLHLVPSGIFHQGVTCVIGNGVVLDPEAVMDEIDKIQELGVDVEGRLKISHNAHLIMPYHKAIEAAREKARTSDDGDDAIGTTGRGIGPSYTDKFARTGIRVVDLLDRDVLRKKLRRSIQEKNQILQHVHDAEALDVDQIVEKYVEFDQLIDEYVTDTSEYLNKQLAQGKHVLAEGAQGSLLDVDFGSYPYVTSSHPTAGGCCTGLGVPPTAVDRVIGIAKAYCTRVGNGPFPTELFDDAGKRLRKIGAEFGATTGRPRRCGWLDLVALRYTAMINGFNELTITKLDVLSGFDELKVCVAYRYNGKETRRFPSEAHTLEKIEPVYETLPGWDEDITGVRSFNDLPTEARDYLDFVQEEIGVRVSMISNGPKRQQIIQAPERNPA</sequence>
<dbReference type="GO" id="GO:0005737">
    <property type="term" value="C:cytoplasm"/>
    <property type="evidence" value="ECO:0007669"/>
    <property type="project" value="UniProtKB-SubCell"/>
</dbReference>
<comment type="subcellular location">
    <subcellularLocation>
        <location evidence="8">Cytoplasm</location>
    </subcellularLocation>
</comment>
<feature type="binding site" evidence="8">
    <location>
        <position position="13"/>
    </location>
    <ligand>
        <name>Mg(2+)</name>
        <dbReference type="ChEBI" id="CHEBI:18420"/>
    </ligand>
</feature>
<dbReference type="NCBIfam" id="NF002223">
    <property type="entry name" value="PRK01117.1"/>
    <property type="match status" value="1"/>
</dbReference>
<dbReference type="Gene3D" id="3.90.170.10">
    <property type="entry name" value="Adenylosuccinate Synthetase, subunit A, domain 3"/>
    <property type="match status" value="1"/>
</dbReference>
<dbReference type="OrthoDB" id="9807553at2"/>
<accession>A0A2A8CZ68</accession>
<feature type="binding site" evidence="8">
    <location>
        <begin position="12"/>
        <end position="18"/>
    </location>
    <ligand>
        <name>GTP</name>
        <dbReference type="ChEBI" id="CHEBI:37565"/>
    </ligand>
</feature>
<reference evidence="11 12" key="1">
    <citation type="submission" date="2017-10" db="EMBL/GenBank/DDBJ databases">
        <title>Draft genome of Longibacter Salinarum.</title>
        <authorList>
            <person name="Goh K.M."/>
            <person name="Shamsir M.S."/>
            <person name="Lim S.W."/>
        </authorList>
    </citation>
    <scope>NUCLEOTIDE SEQUENCE [LARGE SCALE GENOMIC DNA]</scope>
    <source>
        <strain evidence="11 12">KCTC 52045</strain>
    </source>
</reference>
<evidence type="ECO:0000256" key="6">
    <source>
        <dbReference type="ARBA" id="ARBA00022842"/>
    </source>
</evidence>
<feature type="binding site" evidence="8">
    <location>
        <begin position="309"/>
        <end position="315"/>
    </location>
    <ligand>
        <name>substrate</name>
    </ligand>
</feature>
<keyword evidence="6 8" id="KW-0460">Magnesium</keyword>
<dbReference type="InterPro" id="IPR033128">
    <property type="entry name" value="Adenylosuccin_syn_Lys_AS"/>
</dbReference>
<dbReference type="GO" id="GO:0004019">
    <property type="term" value="F:adenylosuccinate synthase activity"/>
    <property type="evidence" value="ECO:0007669"/>
    <property type="project" value="UniProtKB-UniRule"/>
</dbReference>
<evidence type="ECO:0000256" key="7">
    <source>
        <dbReference type="ARBA" id="ARBA00023134"/>
    </source>
</evidence>
<evidence type="ECO:0000256" key="10">
    <source>
        <dbReference type="RuleBase" id="RU000520"/>
    </source>
</evidence>
<comment type="pathway">
    <text evidence="8 10">Purine metabolism; AMP biosynthesis via de novo pathway; AMP from IMP: step 1/2.</text>
</comment>
<organism evidence="11 12">
    <name type="scientific">Longibacter salinarum</name>
    <dbReference type="NCBI Taxonomy" id="1850348"/>
    <lineage>
        <taxon>Bacteria</taxon>
        <taxon>Pseudomonadati</taxon>
        <taxon>Rhodothermota</taxon>
        <taxon>Rhodothermia</taxon>
        <taxon>Rhodothermales</taxon>
        <taxon>Salisaetaceae</taxon>
        <taxon>Longibacter</taxon>
    </lineage>
</organism>
<dbReference type="InterPro" id="IPR042109">
    <property type="entry name" value="Adenylosuccinate_synth_dom1"/>
</dbReference>
<dbReference type="NCBIfam" id="TIGR00184">
    <property type="entry name" value="purA"/>
    <property type="match status" value="1"/>
</dbReference>
<comment type="similarity">
    <text evidence="8 10">Belongs to the adenylosuccinate synthetase family.</text>
</comment>
<comment type="caution">
    <text evidence="11">The sequence shown here is derived from an EMBL/GenBank/DDBJ whole genome shotgun (WGS) entry which is preliminary data.</text>
</comment>
<dbReference type="InterPro" id="IPR042110">
    <property type="entry name" value="Adenylosuccinate_synth_dom2"/>
</dbReference>
<dbReference type="GO" id="GO:0046040">
    <property type="term" value="P:IMP metabolic process"/>
    <property type="evidence" value="ECO:0007669"/>
    <property type="project" value="TreeGrafter"/>
</dbReference>
<evidence type="ECO:0000256" key="5">
    <source>
        <dbReference type="ARBA" id="ARBA00022755"/>
    </source>
</evidence>
<dbReference type="InterPro" id="IPR001114">
    <property type="entry name" value="Adenylosuccinate_synthetase"/>
</dbReference>
<dbReference type="InterPro" id="IPR042111">
    <property type="entry name" value="Adenylosuccinate_synth_dom3"/>
</dbReference>
<comment type="cofactor">
    <cofactor evidence="8">
        <name>Mg(2+)</name>
        <dbReference type="ChEBI" id="CHEBI:18420"/>
    </cofactor>
    <text evidence="8">Binds 1 Mg(2+) ion per subunit.</text>
</comment>
<dbReference type="Gene3D" id="3.40.440.10">
    <property type="entry name" value="Adenylosuccinate Synthetase, subunit A, domain 1"/>
    <property type="match status" value="1"/>
</dbReference>
<dbReference type="PANTHER" id="PTHR11846">
    <property type="entry name" value="ADENYLOSUCCINATE SYNTHETASE"/>
    <property type="match status" value="1"/>
</dbReference>
<comment type="catalytic activity">
    <reaction evidence="8 10">
        <text>IMP + L-aspartate + GTP = N(6)-(1,2-dicarboxyethyl)-AMP + GDP + phosphate + 2 H(+)</text>
        <dbReference type="Rhea" id="RHEA:15753"/>
        <dbReference type="ChEBI" id="CHEBI:15378"/>
        <dbReference type="ChEBI" id="CHEBI:29991"/>
        <dbReference type="ChEBI" id="CHEBI:37565"/>
        <dbReference type="ChEBI" id="CHEBI:43474"/>
        <dbReference type="ChEBI" id="CHEBI:57567"/>
        <dbReference type="ChEBI" id="CHEBI:58053"/>
        <dbReference type="ChEBI" id="CHEBI:58189"/>
        <dbReference type="EC" id="6.3.4.4"/>
    </reaction>
</comment>
<feature type="binding site" evidence="8">
    <location>
        <position position="153"/>
    </location>
    <ligand>
        <name>IMP</name>
        <dbReference type="ChEBI" id="CHEBI:58053"/>
        <note>ligand shared between dimeric partners</note>
    </ligand>
</feature>
<proteinExistence type="inferred from homology"/>
<feature type="binding site" description="in other chain" evidence="8">
    <location>
        <position position="139"/>
    </location>
    <ligand>
        <name>IMP</name>
        <dbReference type="ChEBI" id="CHEBI:58053"/>
        <note>ligand shared between dimeric partners</note>
    </ligand>
</feature>
<dbReference type="CDD" id="cd03108">
    <property type="entry name" value="AdSS"/>
    <property type="match status" value="1"/>
</dbReference>
<feature type="binding site" description="in other chain" evidence="8">
    <location>
        <position position="234"/>
    </location>
    <ligand>
        <name>IMP</name>
        <dbReference type="ChEBI" id="CHEBI:58053"/>
        <note>ligand shared between dimeric partners</note>
    </ligand>
</feature>
<name>A0A2A8CZ68_9BACT</name>
<evidence type="ECO:0000256" key="8">
    <source>
        <dbReference type="HAMAP-Rule" id="MF_00011"/>
    </source>
</evidence>
<dbReference type="RefSeq" id="WP_098075086.1">
    <property type="nucleotide sequence ID" value="NZ_PDEQ01000003.1"/>
</dbReference>
<dbReference type="UniPathway" id="UPA00075">
    <property type="reaction ID" value="UER00335"/>
</dbReference>
<comment type="subunit">
    <text evidence="1 8">Homodimer.</text>
</comment>
<keyword evidence="5 8" id="KW-0658">Purine biosynthesis</keyword>
<evidence type="ECO:0000313" key="11">
    <source>
        <dbReference type="EMBL" id="PEN13924.1"/>
    </source>
</evidence>